<evidence type="ECO:0000313" key="15">
    <source>
        <dbReference type="Proteomes" id="UP000006044"/>
    </source>
</evidence>
<keyword evidence="15" id="KW-1185">Reference proteome</keyword>
<accession>K0XLY0</accession>
<dbReference type="GO" id="GO:0015379">
    <property type="term" value="F:potassium:chloride symporter activity"/>
    <property type="evidence" value="ECO:0007669"/>
    <property type="project" value="InterPro"/>
</dbReference>
<dbReference type="STRING" id="742726.HMPREF9448_01316"/>
<keyword evidence="10" id="KW-0406">Ion transport</keyword>
<evidence type="ECO:0000256" key="2">
    <source>
        <dbReference type="ARBA" id="ARBA00009137"/>
    </source>
</evidence>
<dbReference type="GO" id="GO:0046872">
    <property type="term" value="F:metal ion binding"/>
    <property type="evidence" value="ECO:0007669"/>
    <property type="project" value="UniProtKB-KW"/>
</dbReference>
<comment type="similarity">
    <text evidence="2">Belongs to the TrkH potassium transport family.</text>
</comment>
<dbReference type="AlphaFoldDB" id="K0XLY0"/>
<feature type="binding site" evidence="12">
    <location>
        <position position="223"/>
    </location>
    <ligand>
        <name>K(+)</name>
        <dbReference type="ChEBI" id="CHEBI:29103"/>
    </ligand>
</feature>
<keyword evidence="6" id="KW-0633">Potassium transport</keyword>
<dbReference type="GO" id="GO:0005886">
    <property type="term" value="C:plasma membrane"/>
    <property type="evidence" value="ECO:0007669"/>
    <property type="project" value="UniProtKB-SubCell"/>
</dbReference>
<dbReference type="PANTHER" id="PTHR32024:SF2">
    <property type="entry name" value="TRK SYSTEM POTASSIUM UPTAKE PROTEIN TRKG-RELATED"/>
    <property type="match status" value="1"/>
</dbReference>
<feature type="transmembrane region" description="Helical" evidence="13">
    <location>
        <begin position="72"/>
        <end position="91"/>
    </location>
</feature>
<dbReference type="HOGENOM" id="CLU_030708_0_2_10"/>
<comment type="caution">
    <text evidence="14">The sequence shown here is derived from an EMBL/GenBank/DDBJ whole genome shotgun (WGS) entry which is preliminary data.</text>
</comment>
<keyword evidence="11 13" id="KW-0472">Membrane</keyword>
<evidence type="ECO:0000256" key="5">
    <source>
        <dbReference type="ARBA" id="ARBA00022519"/>
    </source>
</evidence>
<evidence type="ECO:0000256" key="1">
    <source>
        <dbReference type="ARBA" id="ARBA00004429"/>
    </source>
</evidence>
<reference evidence="14 15" key="1">
    <citation type="submission" date="2012-08" db="EMBL/GenBank/DDBJ databases">
        <title>The Genome Sequence of Barnesiella intestinihominis YIT 11860.</title>
        <authorList>
            <consortium name="The Broad Institute Genome Sequencing Platform"/>
            <person name="Earl A."/>
            <person name="Ward D."/>
            <person name="Feldgarden M."/>
            <person name="Gevers D."/>
            <person name="Morotomi M."/>
            <person name="Walker B."/>
            <person name="Young S.K."/>
            <person name="Zeng Q."/>
            <person name="Gargeya S."/>
            <person name="Fitzgerald M."/>
            <person name="Haas B."/>
            <person name="Abouelleil A."/>
            <person name="Alvarado L."/>
            <person name="Arachchi H.M."/>
            <person name="Berlin A.M."/>
            <person name="Chapman S.B."/>
            <person name="Goldberg J."/>
            <person name="Griggs A."/>
            <person name="Gujja S."/>
            <person name="Hansen M."/>
            <person name="Howarth C."/>
            <person name="Imamovic A."/>
            <person name="Larimer J."/>
            <person name="McCowen C."/>
            <person name="Montmayeur A."/>
            <person name="Murphy C."/>
            <person name="Neiman D."/>
            <person name="Pearson M."/>
            <person name="Priest M."/>
            <person name="Roberts A."/>
            <person name="Saif S."/>
            <person name="Shea T."/>
            <person name="Sisk P."/>
            <person name="Sykes S."/>
            <person name="Wortman J."/>
            <person name="Nusbaum C."/>
            <person name="Birren B."/>
        </authorList>
    </citation>
    <scope>NUCLEOTIDE SEQUENCE [LARGE SCALE GENOMIC DNA]</scope>
    <source>
        <strain evidence="14 15">YIT 11860</strain>
    </source>
</reference>
<dbReference type="PANTHER" id="PTHR32024">
    <property type="entry name" value="TRK SYSTEM POTASSIUM UPTAKE PROTEIN TRKG-RELATED"/>
    <property type="match status" value="1"/>
</dbReference>
<sequence>MPKINFHVILKFIGILLCMESIFMLVPFVVALIYGEGDAPAFIKSASITAIVGGILFYIFRNSRNDVGKRESYLLVTSIWLFFSAFGMLPFCLMPNHLSITDAIFETVSGLTTTGASIIENVDVLPHGILFWRSFMHFIGGMGIILLTIAILPMLNHQGGLLLFNSEVTGITTEKLKPKIGETAKKLWSVYIILTIILCLLLWLGPMNLFDAICQAFCVMATGGFSTKQAGINFWNSSYTEYVMTIFTFIAGINFALVYRAVTGDFKKLLHNEETKWYTAIVLGATLLVITGLYITDQNGSFEDTFRRSLFLVVTIVTSTGYTGDDYVAWGPFFTTIFLLLMFFGACAGSTCGGAKIDRLVVLAKNTKNELYRVIHPNAILPVRVNGKAISHEIVSKILAFILVYVMVLIAGSIILSALGLSMEEAFGSTLSCLSNIGPGAGSTGPAGNYAFIPDLGKWTLSIIMLIGRLELFTVLILFTSYFWKNS</sequence>
<feature type="transmembrane region" description="Helical" evidence="13">
    <location>
        <begin position="187"/>
        <end position="204"/>
    </location>
</feature>
<gene>
    <name evidence="14" type="ORF">HMPREF9448_01316</name>
</gene>
<evidence type="ECO:0000256" key="3">
    <source>
        <dbReference type="ARBA" id="ARBA00022448"/>
    </source>
</evidence>
<evidence type="ECO:0000256" key="7">
    <source>
        <dbReference type="ARBA" id="ARBA00022692"/>
    </source>
</evidence>
<feature type="binding site" evidence="12">
    <location>
        <position position="113"/>
    </location>
    <ligand>
        <name>K(+)</name>
        <dbReference type="ChEBI" id="CHEBI:29103"/>
    </ligand>
</feature>
<dbReference type="InterPro" id="IPR003445">
    <property type="entry name" value="Cat_transpt"/>
</dbReference>
<evidence type="ECO:0000313" key="14">
    <source>
        <dbReference type="EMBL" id="EJZ64830.1"/>
    </source>
</evidence>
<keyword evidence="4" id="KW-1003">Cell membrane</keyword>
<evidence type="ECO:0000256" key="11">
    <source>
        <dbReference type="ARBA" id="ARBA00023136"/>
    </source>
</evidence>
<dbReference type="eggNOG" id="COG0168">
    <property type="taxonomic scope" value="Bacteria"/>
</dbReference>
<evidence type="ECO:0000256" key="10">
    <source>
        <dbReference type="ARBA" id="ARBA00023065"/>
    </source>
</evidence>
<keyword evidence="5" id="KW-0997">Cell inner membrane</keyword>
<feature type="transmembrane region" description="Helical" evidence="13">
    <location>
        <begin position="12"/>
        <end position="35"/>
    </location>
</feature>
<evidence type="ECO:0000256" key="6">
    <source>
        <dbReference type="ARBA" id="ARBA00022538"/>
    </source>
</evidence>
<evidence type="ECO:0000256" key="4">
    <source>
        <dbReference type="ARBA" id="ARBA00022475"/>
    </source>
</evidence>
<dbReference type="OrthoDB" id="9810952at2"/>
<evidence type="ECO:0000256" key="8">
    <source>
        <dbReference type="ARBA" id="ARBA00022958"/>
    </source>
</evidence>
<keyword evidence="12" id="KW-0479">Metal-binding</keyword>
<dbReference type="InterPro" id="IPR004772">
    <property type="entry name" value="TrkH"/>
</dbReference>
<organism evidence="14 15">
    <name type="scientific">Barnesiella intestinihominis YIT 11860</name>
    <dbReference type="NCBI Taxonomy" id="742726"/>
    <lineage>
        <taxon>Bacteria</taxon>
        <taxon>Pseudomonadati</taxon>
        <taxon>Bacteroidota</taxon>
        <taxon>Bacteroidia</taxon>
        <taxon>Bacteroidales</taxon>
        <taxon>Barnesiellaceae</taxon>
        <taxon>Barnesiella</taxon>
    </lineage>
</organism>
<feature type="transmembrane region" description="Helical" evidence="13">
    <location>
        <begin position="398"/>
        <end position="421"/>
    </location>
</feature>
<keyword evidence="9 13" id="KW-1133">Transmembrane helix</keyword>
<feature type="transmembrane region" description="Helical" evidence="13">
    <location>
        <begin position="459"/>
        <end position="484"/>
    </location>
</feature>
<feature type="binding site" evidence="12">
    <location>
        <position position="436"/>
    </location>
    <ligand>
        <name>K(+)</name>
        <dbReference type="ChEBI" id="CHEBI:29103"/>
    </ligand>
</feature>
<dbReference type="Proteomes" id="UP000006044">
    <property type="component" value="Unassembled WGS sequence"/>
</dbReference>
<feature type="transmembrane region" description="Helical" evidence="13">
    <location>
        <begin position="239"/>
        <end position="257"/>
    </location>
</feature>
<keyword evidence="7 13" id="KW-0812">Transmembrane</keyword>
<feature type="transmembrane region" description="Helical" evidence="13">
    <location>
        <begin position="41"/>
        <end position="60"/>
    </location>
</feature>
<keyword evidence="3" id="KW-0813">Transport</keyword>
<dbReference type="EMBL" id="ADLE01000008">
    <property type="protein sequence ID" value="EJZ64830.1"/>
    <property type="molecule type" value="Genomic_DNA"/>
</dbReference>
<feature type="transmembrane region" description="Helical" evidence="13">
    <location>
        <begin position="135"/>
        <end position="155"/>
    </location>
</feature>
<evidence type="ECO:0000256" key="12">
    <source>
        <dbReference type="PIRSR" id="PIRSR006247-1"/>
    </source>
</evidence>
<feature type="binding site" evidence="12">
    <location>
        <position position="320"/>
    </location>
    <ligand>
        <name>K(+)</name>
        <dbReference type="ChEBI" id="CHEBI:29103"/>
    </ligand>
</feature>
<proteinExistence type="inferred from homology"/>
<comment type="subcellular location">
    <subcellularLocation>
        <location evidence="1">Cell inner membrane</location>
        <topology evidence="1">Multi-pass membrane protein</topology>
    </subcellularLocation>
</comment>
<evidence type="ECO:0000256" key="9">
    <source>
        <dbReference type="ARBA" id="ARBA00022989"/>
    </source>
</evidence>
<dbReference type="PATRIC" id="fig|742726.3.peg.1379"/>
<protein>
    <submittedName>
        <fullName evidence="14">TrkH family potassium uptake protein</fullName>
    </submittedName>
</protein>
<feature type="transmembrane region" description="Helical" evidence="13">
    <location>
        <begin position="277"/>
        <end position="296"/>
    </location>
</feature>
<keyword evidence="8 12" id="KW-0630">Potassium</keyword>
<name>K0XLY0_9BACT</name>
<evidence type="ECO:0000256" key="13">
    <source>
        <dbReference type="SAM" id="Phobius"/>
    </source>
</evidence>
<feature type="transmembrane region" description="Helical" evidence="13">
    <location>
        <begin position="330"/>
        <end position="349"/>
    </location>
</feature>
<dbReference type="Pfam" id="PF02386">
    <property type="entry name" value="TrkH"/>
    <property type="match status" value="1"/>
</dbReference>
<feature type="binding site" evidence="12">
    <location>
        <position position="114"/>
    </location>
    <ligand>
        <name>K(+)</name>
        <dbReference type="ChEBI" id="CHEBI:29103"/>
    </ligand>
</feature>
<dbReference type="PIRSF" id="PIRSF006247">
    <property type="entry name" value="TrkH"/>
    <property type="match status" value="1"/>
</dbReference>